<gene>
    <name evidence="2" type="ORF">CARUB_v10019592mg</name>
</gene>
<feature type="transmembrane region" description="Helical" evidence="1">
    <location>
        <begin position="12"/>
        <end position="33"/>
    </location>
</feature>
<sequence>MWLGTVYLSLYLHMFSFPRLFMKHLAGIVILLISREPRFDPLFMLVAFLLEFVFPPLGTLILYSYISQ</sequence>
<dbReference type="AlphaFoldDB" id="R0H9U1"/>
<protein>
    <submittedName>
        <fullName evidence="2">Uncharacterized protein</fullName>
    </submittedName>
</protein>
<proteinExistence type="predicted"/>
<keyword evidence="3" id="KW-1185">Reference proteome</keyword>
<keyword evidence="1" id="KW-1133">Transmembrane helix</keyword>
<keyword evidence="1" id="KW-0472">Membrane</keyword>
<accession>R0H9U1</accession>
<evidence type="ECO:0000313" key="3">
    <source>
        <dbReference type="Proteomes" id="UP000029121"/>
    </source>
</evidence>
<reference evidence="3" key="1">
    <citation type="journal article" date="2013" name="Nat. Genet.">
        <title>The Capsella rubella genome and the genomic consequences of rapid mating system evolution.</title>
        <authorList>
            <person name="Slotte T."/>
            <person name="Hazzouri K.M."/>
            <person name="Agren J.A."/>
            <person name="Koenig D."/>
            <person name="Maumus F."/>
            <person name="Guo Y.L."/>
            <person name="Steige K."/>
            <person name="Platts A.E."/>
            <person name="Escobar J.S."/>
            <person name="Newman L.K."/>
            <person name="Wang W."/>
            <person name="Mandakova T."/>
            <person name="Vello E."/>
            <person name="Smith L.M."/>
            <person name="Henz S.R."/>
            <person name="Steffen J."/>
            <person name="Takuno S."/>
            <person name="Brandvain Y."/>
            <person name="Coop G."/>
            <person name="Andolfatto P."/>
            <person name="Hu T.T."/>
            <person name="Blanchette M."/>
            <person name="Clark R.M."/>
            <person name="Quesneville H."/>
            <person name="Nordborg M."/>
            <person name="Gaut B.S."/>
            <person name="Lysak M.A."/>
            <person name="Jenkins J."/>
            <person name="Grimwood J."/>
            <person name="Chapman J."/>
            <person name="Prochnik S."/>
            <person name="Shu S."/>
            <person name="Rokhsar D."/>
            <person name="Schmutz J."/>
            <person name="Weigel D."/>
            <person name="Wright S.I."/>
        </authorList>
    </citation>
    <scope>NUCLEOTIDE SEQUENCE [LARGE SCALE GENOMIC DNA]</scope>
    <source>
        <strain evidence="3">cv. Monte Gargano</strain>
    </source>
</reference>
<dbReference type="Proteomes" id="UP000029121">
    <property type="component" value="Unassembled WGS sequence"/>
</dbReference>
<evidence type="ECO:0000313" key="2">
    <source>
        <dbReference type="EMBL" id="EOA26154.1"/>
    </source>
</evidence>
<organism evidence="2 3">
    <name type="scientific">Capsella rubella</name>
    <dbReference type="NCBI Taxonomy" id="81985"/>
    <lineage>
        <taxon>Eukaryota</taxon>
        <taxon>Viridiplantae</taxon>
        <taxon>Streptophyta</taxon>
        <taxon>Embryophyta</taxon>
        <taxon>Tracheophyta</taxon>
        <taxon>Spermatophyta</taxon>
        <taxon>Magnoliopsida</taxon>
        <taxon>eudicotyledons</taxon>
        <taxon>Gunneridae</taxon>
        <taxon>Pentapetalae</taxon>
        <taxon>rosids</taxon>
        <taxon>malvids</taxon>
        <taxon>Brassicales</taxon>
        <taxon>Brassicaceae</taxon>
        <taxon>Camelineae</taxon>
        <taxon>Capsella</taxon>
    </lineage>
</organism>
<keyword evidence="1" id="KW-0812">Transmembrane</keyword>
<feature type="transmembrane region" description="Helical" evidence="1">
    <location>
        <begin position="45"/>
        <end position="66"/>
    </location>
</feature>
<name>R0H9U1_9BRAS</name>
<dbReference type="EMBL" id="KB870809">
    <property type="protein sequence ID" value="EOA26154.1"/>
    <property type="molecule type" value="Genomic_DNA"/>
</dbReference>
<evidence type="ECO:0000256" key="1">
    <source>
        <dbReference type="SAM" id="Phobius"/>
    </source>
</evidence>